<sequence length="74" mass="8502">MAAATTIIRIHKMGRPDRKSQNQKSKVMKIRNLGYKSGERNQNENYEQTCLGCSRGGRNRPPIVRQLEKEEGRS</sequence>
<evidence type="ECO:0000313" key="2">
    <source>
        <dbReference type="EMBL" id="QCE11667.1"/>
    </source>
</evidence>
<protein>
    <submittedName>
        <fullName evidence="2">Uncharacterized protein</fullName>
    </submittedName>
</protein>
<organism evidence="2 3">
    <name type="scientific">Vigna unguiculata</name>
    <name type="common">Cowpea</name>
    <dbReference type="NCBI Taxonomy" id="3917"/>
    <lineage>
        <taxon>Eukaryota</taxon>
        <taxon>Viridiplantae</taxon>
        <taxon>Streptophyta</taxon>
        <taxon>Embryophyta</taxon>
        <taxon>Tracheophyta</taxon>
        <taxon>Spermatophyta</taxon>
        <taxon>Magnoliopsida</taxon>
        <taxon>eudicotyledons</taxon>
        <taxon>Gunneridae</taxon>
        <taxon>Pentapetalae</taxon>
        <taxon>rosids</taxon>
        <taxon>fabids</taxon>
        <taxon>Fabales</taxon>
        <taxon>Fabaceae</taxon>
        <taxon>Papilionoideae</taxon>
        <taxon>50 kb inversion clade</taxon>
        <taxon>NPAAA clade</taxon>
        <taxon>indigoferoid/millettioid clade</taxon>
        <taxon>Phaseoleae</taxon>
        <taxon>Vigna</taxon>
    </lineage>
</organism>
<dbReference type="Proteomes" id="UP000501690">
    <property type="component" value="Linkage Group LG10"/>
</dbReference>
<dbReference type="AlphaFoldDB" id="A0A4D6NIA6"/>
<feature type="region of interest" description="Disordered" evidence="1">
    <location>
        <begin position="50"/>
        <end position="74"/>
    </location>
</feature>
<keyword evidence="3" id="KW-1185">Reference proteome</keyword>
<feature type="region of interest" description="Disordered" evidence="1">
    <location>
        <begin position="1"/>
        <end position="26"/>
    </location>
</feature>
<accession>A0A4D6NIA6</accession>
<evidence type="ECO:0000256" key="1">
    <source>
        <dbReference type="SAM" id="MobiDB-lite"/>
    </source>
</evidence>
<proteinExistence type="predicted"/>
<name>A0A4D6NIA6_VIGUN</name>
<reference evidence="2 3" key="1">
    <citation type="submission" date="2019-04" db="EMBL/GenBank/DDBJ databases">
        <title>An improved genome assembly and genetic linkage map for asparagus bean, Vigna unguiculata ssp. sesquipedialis.</title>
        <authorList>
            <person name="Xia Q."/>
            <person name="Zhang R."/>
            <person name="Dong Y."/>
        </authorList>
    </citation>
    <scope>NUCLEOTIDE SEQUENCE [LARGE SCALE GENOMIC DNA]</scope>
    <source>
        <tissue evidence="2">Leaf</tissue>
    </source>
</reference>
<evidence type="ECO:0000313" key="3">
    <source>
        <dbReference type="Proteomes" id="UP000501690"/>
    </source>
</evidence>
<gene>
    <name evidence="2" type="ORF">DEO72_LG10g2903</name>
</gene>
<dbReference type="EMBL" id="CP039354">
    <property type="protein sequence ID" value="QCE11667.1"/>
    <property type="molecule type" value="Genomic_DNA"/>
</dbReference>